<dbReference type="OrthoDB" id="9808976at2"/>
<dbReference type="AlphaFoldDB" id="A0A5C6CWE1"/>
<sequence length="431" mass="49618">MYPSTYAFSGDFAYPGDKTTVGISQQRMRIIQLPLQNSKMHIRRVEQLEDLLVYQQRWDELAGDCVFRSWTWLFTWWKHYAAVGDSRQLSVLLVFDDSLESCNCTRKASSCRNIESLGFRPPHTLVGILPCYLEATRWQGNVLRLLGDGEVCSEHLDLLCVECHADRVAEAVARYLNAHATAWDAWHVDTIREDSTQLSKIFTHLKRCGAHICRKKGANCWSIRLPATWEEFLAMQSKSHRKQLRRLESRVLESDRAHWQLVESQAEFVGAWEALIELHQRRRKSLNQPGCFASELWGKFHRDVAQQLLETGHLRLSVLNLDKQPIAAEYHFAGNKALFVYQGGLDPDRCDEEPGKLSMIRCVQQAIAEGQLEFDLLRGDEPYKPHWRAVQFPTMDIQVVSPRTTARLRHFSANSLRNVGRITNQFANLLG</sequence>
<gene>
    <name evidence="2" type="ORF">Pla144_20680</name>
</gene>
<evidence type="ECO:0000259" key="1">
    <source>
        <dbReference type="Pfam" id="PF13480"/>
    </source>
</evidence>
<accession>A0A5C6CWE1</accession>
<dbReference type="InterPro" id="IPR038740">
    <property type="entry name" value="BioF2-like_GNAT_dom"/>
</dbReference>
<comment type="caution">
    <text evidence="2">The sequence shown here is derived from an EMBL/GenBank/DDBJ whole genome shotgun (WGS) entry which is preliminary data.</text>
</comment>
<dbReference type="Gene3D" id="3.40.630.30">
    <property type="match status" value="1"/>
</dbReference>
<dbReference type="SUPFAM" id="SSF55729">
    <property type="entry name" value="Acyl-CoA N-acyltransferases (Nat)"/>
    <property type="match status" value="1"/>
</dbReference>
<dbReference type="RefSeq" id="WP_146450521.1">
    <property type="nucleotide sequence ID" value="NZ_SJPS01000003.1"/>
</dbReference>
<organism evidence="2 3">
    <name type="scientific">Bythopirellula polymerisocia</name>
    <dbReference type="NCBI Taxonomy" id="2528003"/>
    <lineage>
        <taxon>Bacteria</taxon>
        <taxon>Pseudomonadati</taxon>
        <taxon>Planctomycetota</taxon>
        <taxon>Planctomycetia</taxon>
        <taxon>Pirellulales</taxon>
        <taxon>Lacipirellulaceae</taxon>
        <taxon>Bythopirellula</taxon>
    </lineage>
</organism>
<protein>
    <recommendedName>
        <fullName evidence="1">BioF2-like acetyltransferase domain-containing protein</fullName>
    </recommendedName>
</protein>
<feature type="domain" description="BioF2-like acetyltransferase" evidence="1">
    <location>
        <begin position="238"/>
        <end position="384"/>
    </location>
</feature>
<keyword evidence="3" id="KW-1185">Reference proteome</keyword>
<dbReference type="InterPro" id="IPR016181">
    <property type="entry name" value="Acyl_CoA_acyltransferase"/>
</dbReference>
<evidence type="ECO:0000313" key="3">
    <source>
        <dbReference type="Proteomes" id="UP000318437"/>
    </source>
</evidence>
<dbReference type="Pfam" id="PF13480">
    <property type="entry name" value="Acetyltransf_6"/>
    <property type="match status" value="1"/>
</dbReference>
<reference evidence="2 3" key="1">
    <citation type="submission" date="2019-02" db="EMBL/GenBank/DDBJ databases">
        <title>Deep-cultivation of Planctomycetes and their phenomic and genomic characterization uncovers novel biology.</title>
        <authorList>
            <person name="Wiegand S."/>
            <person name="Jogler M."/>
            <person name="Boedeker C."/>
            <person name="Pinto D."/>
            <person name="Vollmers J."/>
            <person name="Rivas-Marin E."/>
            <person name="Kohn T."/>
            <person name="Peeters S.H."/>
            <person name="Heuer A."/>
            <person name="Rast P."/>
            <person name="Oberbeckmann S."/>
            <person name="Bunk B."/>
            <person name="Jeske O."/>
            <person name="Meyerdierks A."/>
            <person name="Storesund J.E."/>
            <person name="Kallscheuer N."/>
            <person name="Luecker S."/>
            <person name="Lage O.M."/>
            <person name="Pohl T."/>
            <person name="Merkel B.J."/>
            <person name="Hornburger P."/>
            <person name="Mueller R.-W."/>
            <person name="Bruemmer F."/>
            <person name="Labrenz M."/>
            <person name="Spormann A.M."/>
            <person name="Op Den Camp H."/>
            <person name="Overmann J."/>
            <person name="Amann R."/>
            <person name="Jetten M.S.M."/>
            <person name="Mascher T."/>
            <person name="Medema M.H."/>
            <person name="Devos D.P."/>
            <person name="Kaster A.-K."/>
            <person name="Ovreas L."/>
            <person name="Rohde M."/>
            <person name="Galperin M.Y."/>
            <person name="Jogler C."/>
        </authorList>
    </citation>
    <scope>NUCLEOTIDE SEQUENCE [LARGE SCALE GENOMIC DNA]</scope>
    <source>
        <strain evidence="2 3">Pla144</strain>
    </source>
</reference>
<evidence type="ECO:0000313" key="2">
    <source>
        <dbReference type="EMBL" id="TWU27296.1"/>
    </source>
</evidence>
<name>A0A5C6CWE1_9BACT</name>
<dbReference type="Proteomes" id="UP000318437">
    <property type="component" value="Unassembled WGS sequence"/>
</dbReference>
<dbReference type="EMBL" id="SJPS01000003">
    <property type="protein sequence ID" value="TWU27296.1"/>
    <property type="molecule type" value="Genomic_DNA"/>
</dbReference>
<proteinExistence type="predicted"/>